<comment type="similarity">
    <text evidence="2">Belongs to the nucleobase:cation symporter-2 (NCS2) (TC 2.A.40) family.</text>
</comment>
<feature type="transmembrane region" description="Helical" evidence="8">
    <location>
        <begin position="72"/>
        <end position="89"/>
    </location>
</feature>
<dbReference type="AlphaFoldDB" id="A0A951PAM9"/>
<evidence type="ECO:0000313" key="9">
    <source>
        <dbReference type="EMBL" id="MBW4466146.1"/>
    </source>
</evidence>
<evidence type="ECO:0000256" key="5">
    <source>
        <dbReference type="ARBA" id="ARBA00022692"/>
    </source>
</evidence>
<feature type="transmembrane region" description="Helical" evidence="8">
    <location>
        <begin position="410"/>
        <end position="428"/>
    </location>
</feature>
<organism evidence="9 10">
    <name type="scientific">Pegethrix bostrychoides GSE-TBD4-15B</name>
    <dbReference type="NCBI Taxonomy" id="2839662"/>
    <lineage>
        <taxon>Bacteria</taxon>
        <taxon>Bacillati</taxon>
        <taxon>Cyanobacteriota</taxon>
        <taxon>Cyanophyceae</taxon>
        <taxon>Oculatellales</taxon>
        <taxon>Oculatellaceae</taxon>
        <taxon>Pegethrix</taxon>
    </lineage>
</organism>
<accession>A0A951PAM9</accession>
<dbReference type="GO" id="GO:0042907">
    <property type="term" value="F:xanthine transmembrane transporter activity"/>
    <property type="evidence" value="ECO:0007669"/>
    <property type="project" value="TreeGrafter"/>
</dbReference>
<evidence type="ECO:0000256" key="3">
    <source>
        <dbReference type="ARBA" id="ARBA00022448"/>
    </source>
</evidence>
<dbReference type="NCBIfam" id="TIGR03173">
    <property type="entry name" value="pbuX"/>
    <property type="match status" value="1"/>
</dbReference>
<dbReference type="PANTHER" id="PTHR42810">
    <property type="entry name" value="PURINE PERMEASE C1399.01C-RELATED"/>
    <property type="match status" value="1"/>
</dbReference>
<keyword evidence="4" id="KW-1003">Cell membrane</keyword>
<evidence type="ECO:0000256" key="1">
    <source>
        <dbReference type="ARBA" id="ARBA00004651"/>
    </source>
</evidence>
<reference evidence="9" key="2">
    <citation type="journal article" date="2022" name="Microbiol. Resour. Announc.">
        <title>Metagenome Sequencing to Explore Phylogenomics of Terrestrial Cyanobacteria.</title>
        <authorList>
            <person name="Ward R.D."/>
            <person name="Stajich J.E."/>
            <person name="Johansen J.R."/>
            <person name="Huntemann M."/>
            <person name="Clum A."/>
            <person name="Foster B."/>
            <person name="Foster B."/>
            <person name="Roux S."/>
            <person name="Palaniappan K."/>
            <person name="Varghese N."/>
            <person name="Mukherjee S."/>
            <person name="Reddy T.B.K."/>
            <person name="Daum C."/>
            <person name="Copeland A."/>
            <person name="Chen I.A."/>
            <person name="Ivanova N.N."/>
            <person name="Kyrpides N.C."/>
            <person name="Shapiro N."/>
            <person name="Eloe-Fadrosh E.A."/>
            <person name="Pietrasiak N."/>
        </authorList>
    </citation>
    <scope>NUCLEOTIDE SEQUENCE</scope>
    <source>
        <strain evidence="9">GSE-TBD4-15B</strain>
    </source>
</reference>
<evidence type="ECO:0000313" key="10">
    <source>
        <dbReference type="Proteomes" id="UP000707356"/>
    </source>
</evidence>
<gene>
    <name evidence="9" type="ORF">KME07_12020</name>
</gene>
<dbReference type="EMBL" id="JAHHHV010000066">
    <property type="protein sequence ID" value="MBW4466146.1"/>
    <property type="molecule type" value="Genomic_DNA"/>
</dbReference>
<feature type="transmembrane region" description="Helical" evidence="8">
    <location>
        <begin position="222"/>
        <end position="245"/>
    </location>
</feature>
<dbReference type="NCBIfam" id="NF037981">
    <property type="entry name" value="NCS2_1"/>
    <property type="match status" value="1"/>
</dbReference>
<dbReference type="InterPro" id="IPR006042">
    <property type="entry name" value="Xan_ur_permease"/>
</dbReference>
<keyword evidence="7 8" id="KW-0472">Membrane</keyword>
<feature type="transmembrane region" description="Helical" evidence="8">
    <location>
        <begin position="38"/>
        <end position="60"/>
    </location>
</feature>
<dbReference type="NCBIfam" id="TIGR00801">
    <property type="entry name" value="ncs2"/>
    <property type="match status" value="1"/>
</dbReference>
<evidence type="ECO:0000256" key="7">
    <source>
        <dbReference type="ARBA" id="ARBA00023136"/>
    </source>
</evidence>
<dbReference type="InterPro" id="IPR006043">
    <property type="entry name" value="NCS2"/>
</dbReference>
<proteinExistence type="inferred from homology"/>
<dbReference type="PANTHER" id="PTHR42810:SF2">
    <property type="entry name" value="PURINE PERMEASE C1399.01C-RELATED"/>
    <property type="match status" value="1"/>
</dbReference>
<comment type="caution">
    <text evidence="9">The sequence shown here is derived from an EMBL/GenBank/DDBJ whole genome shotgun (WGS) entry which is preliminary data.</text>
</comment>
<name>A0A951PAM9_9CYAN</name>
<evidence type="ECO:0000256" key="8">
    <source>
        <dbReference type="SAM" id="Phobius"/>
    </source>
</evidence>
<feature type="transmembrane region" description="Helical" evidence="8">
    <location>
        <begin position="101"/>
        <end position="122"/>
    </location>
</feature>
<keyword evidence="6 8" id="KW-1133">Transmembrane helix</keyword>
<feature type="transmembrane region" description="Helical" evidence="8">
    <location>
        <begin position="266"/>
        <end position="285"/>
    </location>
</feature>
<comment type="subcellular location">
    <subcellularLocation>
        <location evidence="1">Cell membrane</location>
        <topology evidence="1">Multi-pass membrane protein</topology>
    </subcellularLocation>
</comment>
<dbReference type="Pfam" id="PF00860">
    <property type="entry name" value="Xan_ur_permease"/>
    <property type="match status" value="1"/>
</dbReference>
<keyword evidence="3" id="KW-0813">Transport</keyword>
<feature type="transmembrane region" description="Helical" evidence="8">
    <location>
        <begin position="131"/>
        <end position="153"/>
    </location>
</feature>
<feature type="transmembrane region" description="Helical" evidence="8">
    <location>
        <begin position="198"/>
        <end position="216"/>
    </location>
</feature>
<evidence type="ECO:0000256" key="4">
    <source>
        <dbReference type="ARBA" id="ARBA00022475"/>
    </source>
</evidence>
<sequence>MTELNQSSITEDRAARVERRPSSELIYGLNDKPPVPEAIFVAFQHVLAAFVGIITPPLIIAGSLGLDPANTSYIISMSLFASGICTFIQCRKIGPVGSGLLSLQGTSFAFLGPIIGVGTVAVQGGRTPEQALALIFGVCFFGAAVEIILSRFLHLMDKIITPVVSGTVVMIIGLGLIKTGIISLAGGTIAQKNGTFGSVQNLLLGGGVLLIVVLLTTSKNRFLRMGAIAIGLTVGYIVSAFMGMVDLSILGKLAIISPPIPFRYGMSFDLGAFLPFILLYVLTAIETVGDLTATSAVSGEPVSGSTYVRRIKGGVLGDGVNSAIAAVLNTFPNTTFSQNNGVIQMTGVGSRYVGFYVAGIFAILGLSPIIGGIFQAIPQPVLGGATTVMFGSIAVAGLSIVSSAKLDRRSMIIVAVSLAMGLGVIYAPEIFNDKPPLIKNLFGSSISTGGLTAILLSWLLPSSGEEEIAEEEVSPVEAEL</sequence>
<evidence type="ECO:0000256" key="6">
    <source>
        <dbReference type="ARBA" id="ARBA00022989"/>
    </source>
</evidence>
<reference evidence="9" key="1">
    <citation type="submission" date="2021-05" db="EMBL/GenBank/DDBJ databases">
        <authorList>
            <person name="Pietrasiak N."/>
            <person name="Ward R."/>
            <person name="Stajich J.E."/>
            <person name="Kurbessoian T."/>
        </authorList>
    </citation>
    <scope>NUCLEOTIDE SEQUENCE</scope>
    <source>
        <strain evidence="9">GSE-TBD4-15B</strain>
    </source>
</reference>
<evidence type="ECO:0000256" key="2">
    <source>
        <dbReference type="ARBA" id="ARBA00008821"/>
    </source>
</evidence>
<keyword evidence="5 8" id="KW-0812">Transmembrane</keyword>
<dbReference type="PROSITE" id="PS01116">
    <property type="entry name" value="XANTH_URACIL_PERMASE"/>
    <property type="match status" value="1"/>
</dbReference>
<protein>
    <submittedName>
        <fullName evidence="9">Purine permease</fullName>
    </submittedName>
</protein>
<dbReference type="GO" id="GO:0005886">
    <property type="term" value="C:plasma membrane"/>
    <property type="evidence" value="ECO:0007669"/>
    <property type="project" value="UniProtKB-SubCell"/>
</dbReference>
<dbReference type="Proteomes" id="UP000707356">
    <property type="component" value="Unassembled WGS sequence"/>
</dbReference>
<feature type="transmembrane region" description="Helical" evidence="8">
    <location>
        <begin position="353"/>
        <end position="374"/>
    </location>
</feature>
<dbReference type="InterPro" id="IPR017588">
    <property type="entry name" value="UacT-like"/>
</dbReference>
<feature type="transmembrane region" description="Helical" evidence="8">
    <location>
        <begin position="381"/>
        <end position="404"/>
    </location>
</feature>